<feature type="transmembrane region" description="Helical" evidence="2">
    <location>
        <begin position="37"/>
        <end position="59"/>
    </location>
</feature>
<keyword evidence="2" id="KW-0472">Membrane</keyword>
<feature type="transmembrane region" description="Helical" evidence="2">
    <location>
        <begin position="96"/>
        <end position="115"/>
    </location>
</feature>
<protein>
    <submittedName>
        <fullName evidence="4">Endonuclease/exonuclease/phosphatase</fullName>
    </submittedName>
</protein>
<feature type="compositionally biased region" description="Low complexity" evidence="1">
    <location>
        <begin position="15"/>
        <end position="26"/>
    </location>
</feature>
<dbReference type="AlphaFoldDB" id="A0A2L0EPS1"/>
<evidence type="ECO:0000259" key="3">
    <source>
        <dbReference type="Pfam" id="PF03372"/>
    </source>
</evidence>
<feature type="region of interest" description="Disordered" evidence="1">
    <location>
        <begin position="1"/>
        <end position="26"/>
    </location>
</feature>
<keyword evidence="2" id="KW-1133">Transmembrane helix</keyword>
<proteinExistence type="predicted"/>
<dbReference type="SUPFAM" id="SSF56219">
    <property type="entry name" value="DNase I-like"/>
    <property type="match status" value="1"/>
</dbReference>
<dbReference type="Proteomes" id="UP000238348">
    <property type="component" value="Chromosome"/>
</dbReference>
<feature type="domain" description="Endonuclease/exonuclease/phosphatase" evidence="3">
    <location>
        <begin position="134"/>
        <end position="346"/>
    </location>
</feature>
<dbReference type="InterPro" id="IPR036691">
    <property type="entry name" value="Endo/exonu/phosph_ase_sf"/>
</dbReference>
<evidence type="ECO:0000256" key="2">
    <source>
        <dbReference type="SAM" id="Phobius"/>
    </source>
</evidence>
<dbReference type="GO" id="GO:0004527">
    <property type="term" value="F:exonuclease activity"/>
    <property type="evidence" value="ECO:0007669"/>
    <property type="project" value="UniProtKB-KW"/>
</dbReference>
<evidence type="ECO:0000313" key="5">
    <source>
        <dbReference type="Proteomes" id="UP000238348"/>
    </source>
</evidence>
<reference evidence="4 5" key="1">
    <citation type="submission" date="2015-09" db="EMBL/GenBank/DDBJ databases">
        <title>Sorangium comparison.</title>
        <authorList>
            <person name="Zaburannyi N."/>
            <person name="Bunk B."/>
            <person name="Overmann J."/>
            <person name="Mueller R."/>
        </authorList>
    </citation>
    <scope>NUCLEOTIDE SEQUENCE [LARGE SCALE GENOMIC DNA]</scope>
    <source>
        <strain evidence="4 5">So ce26</strain>
    </source>
</reference>
<keyword evidence="4" id="KW-0255">Endonuclease</keyword>
<gene>
    <name evidence="4" type="ORF">SOCE26_026960</name>
</gene>
<evidence type="ECO:0000313" key="4">
    <source>
        <dbReference type="EMBL" id="AUX41286.1"/>
    </source>
</evidence>
<feature type="transmembrane region" description="Helical" evidence="2">
    <location>
        <begin position="71"/>
        <end position="89"/>
    </location>
</feature>
<organism evidence="4 5">
    <name type="scientific">Sorangium cellulosum</name>
    <name type="common">Polyangium cellulosum</name>
    <dbReference type="NCBI Taxonomy" id="56"/>
    <lineage>
        <taxon>Bacteria</taxon>
        <taxon>Pseudomonadati</taxon>
        <taxon>Myxococcota</taxon>
        <taxon>Polyangia</taxon>
        <taxon>Polyangiales</taxon>
        <taxon>Polyangiaceae</taxon>
        <taxon>Sorangium</taxon>
    </lineage>
</organism>
<dbReference type="RefSeq" id="WP_104979358.1">
    <property type="nucleotide sequence ID" value="NZ_CP012673.1"/>
</dbReference>
<evidence type="ECO:0000256" key="1">
    <source>
        <dbReference type="SAM" id="MobiDB-lite"/>
    </source>
</evidence>
<accession>A0A2L0EPS1</accession>
<dbReference type="OrthoDB" id="209281at2"/>
<keyword evidence="4" id="KW-0378">Hydrolase</keyword>
<dbReference type="Gene3D" id="3.60.10.10">
    <property type="entry name" value="Endonuclease/exonuclease/phosphatase"/>
    <property type="match status" value="1"/>
</dbReference>
<dbReference type="GO" id="GO:0004519">
    <property type="term" value="F:endonuclease activity"/>
    <property type="evidence" value="ECO:0007669"/>
    <property type="project" value="UniProtKB-KW"/>
</dbReference>
<keyword evidence="4" id="KW-0540">Nuclease</keyword>
<keyword evidence="4" id="KW-0269">Exonuclease</keyword>
<name>A0A2L0EPS1_SORCE</name>
<dbReference type="EMBL" id="CP012673">
    <property type="protein sequence ID" value="AUX41286.1"/>
    <property type="molecule type" value="Genomic_DNA"/>
</dbReference>
<dbReference type="Pfam" id="PF03372">
    <property type="entry name" value="Exo_endo_phos"/>
    <property type="match status" value="1"/>
</dbReference>
<sequence length="362" mass="39238">MEKARPDAGQASLVASRSAAPAGGAARSPWRRRADRLLAALVWLTLASVVAAWGLLVFLSDRWWPATLLLFGPRWVLAAPVLAFGSLALGLRRRLLLPLAAAAAIVFGPLMGLHVPNPLRPEAAGPRVRVLTQNLGRVKLASEAVGALLTELSPDVAAFQECSPPGDRVSPFAGYTLHVDYNTCLLTRYPIRKVDARDRKDVWQKDGSGAITLYELESPHGVFSLLNLHLDTVRDGLEAIAVRRLSGVPELEANTAARRWESELAREWARRAAGPLLIAGDFNMPVESGIYRDLWSEFTNAFSVAGFGYGFTKKTRLLRARIDHILLGAGWAAERAWVARSIGSDHHGTVADLRWTGAPGGG</sequence>
<dbReference type="InterPro" id="IPR005135">
    <property type="entry name" value="Endo/exonuclease/phosphatase"/>
</dbReference>
<keyword evidence="2" id="KW-0812">Transmembrane</keyword>